<keyword evidence="2" id="KW-1185">Reference proteome</keyword>
<sequence>MADNILGVVAVECAIDRGVVRLAGEFVAVNRGIERARYEIALLPRFGEIQLQFLVGEIGMRE</sequence>
<dbReference type="HOGENOM" id="CLU_2895705_0_0_6"/>
<dbReference type="AlphaFoldDB" id="C8N8V7"/>
<evidence type="ECO:0000313" key="2">
    <source>
        <dbReference type="Proteomes" id="UP000004870"/>
    </source>
</evidence>
<gene>
    <name evidence="1" type="ORF">HMPREF0198_0935</name>
</gene>
<proteinExistence type="predicted"/>
<comment type="caution">
    <text evidence="1">The sequence shown here is derived from an EMBL/GenBank/DDBJ whole genome shotgun (WGS) entry which is preliminary data.</text>
</comment>
<dbReference type="Proteomes" id="UP000004870">
    <property type="component" value="Unassembled WGS sequence"/>
</dbReference>
<organism evidence="1 2">
    <name type="scientific">Cardiobacterium hominis (strain ATCC 15826 / DSM 8339 / NCTC 10426 / 6573)</name>
    <dbReference type="NCBI Taxonomy" id="638300"/>
    <lineage>
        <taxon>Bacteria</taxon>
        <taxon>Pseudomonadati</taxon>
        <taxon>Pseudomonadota</taxon>
        <taxon>Gammaproteobacteria</taxon>
        <taxon>Cardiobacteriales</taxon>
        <taxon>Cardiobacteriaceae</taxon>
        <taxon>Cardiobacterium</taxon>
    </lineage>
</organism>
<protein>
    <submittedName>
        <fullName evidence="1">Uncharacterized protein</fullName>
    </submittedName>
</protein>
<name>C8N8V7_CARH6</name>
<evidence type="ECO:0000313" key="1">
    <source>
        <dbReference type="EMBL" id="EEV88943.1"/>
    </source>
</evidence>
<reference evidence="1 2" key="1">
    <citation type="submission" date="2009-08" db="EMBL/GenBank/DDBJ databases">
        <authorList>
            <person name="Qin X."/>
            <person name="Bachman B."/>
            <person name="Battles P."/>
            <person name="Bell A."/>
            <person name="Bess C."/>
            <person name="Bickham C."/>
            <person name="Chaboub L."/>
            <person name="Chen D."/>
            <person name="Coyle M."/>
            <person name="Deiros D.R."/>
            <person name="Dinh H."/>
            <person name="Forbes L."/>
            <person name="Fowler G."/>
            <person name="Francisco L."/>
            <person name="Fu Q."/>
            <person name="Gubbala S."/>
            <person name="Hale W."/>
            <person name="Han Y."/>
            <person name="Hemphill L."/>
            <person name="Highlander S.K."/>
            <person name="Hirani K."/>
            <person name="Hogues M."/>
            <person name="Jackson L."/>
            <person name="Jakkamsetti A."/>
            <person name="Javaid M."/>
            <person name="Jiang H."/>
            <person name="Korchina V."/>
            <person name="Kovar C."/>
            <person name="Lara F."/>
            <person name="Lee S."/>
            <person name="Mata R."/>
            <person name="Mathew T."/>
            <person name="Moen C."/>
            <person name="Morales K."/>
            <person name="Munidasa M."/>
            <person name="Nazareth L."/>
            <person name="Ngo R."/>
            <person name="Nguyen L."/>
            <person name="Okwuonu G."/>
            <person name="Ongeri F."/>
            <person name="Patil S."/>
            <person name="Petrosino J."/>
            <person name="Pham C."/>
            <person name="Pham P."/>
            <person name="Pu L.-L."/>
            <person name="Puazo M."/>
            <person name="Raj R."/>
            <person name="Reid J."/>
            <person name="Rouhana J."/>
            <person name="Saada N."/>
            <person name="Shang Y."/>
            <person name="Simmons D."/>
            <person name="Thornton R."/>
            <person name="Warren J."/>
            <person name="Weissenberger G."/>
            <person name="Zhang J."/>
            <person name="Zhang L."/>
            <person name="Zhou C."/>
            <person name="Zhu D."/>
            <person name="Muzny D."/>
            <person name="Worley K."/>
            <person name="Gibbs R."/>
        </authorList>
    </citation>
    <scope>NUCLEOTIDE SEQUENCE [LARGE SCALE GENOMIC DNA]</scope>
    <source>
        <strain evidence="2">ATCC 15826 / DSM 8339 / NCTC 10426 / 6573</strain>
    </source>
</reference>
<dbReference type="EMBL" id="ACKY01000046">
    <property type="protein sequence ID" value="EEV88943.1"/>
    <property type="molecule type" value="Genomic_DNA"/>
</dbReference>
<accession>C8N8V7</accession>